<dbReference type="AlphaFoldDB" id="A0A1Y1YIX8"/>
<comment type="caution">
    <text evidence="4">The sequence shown here is derived from an EMBL/GenBank/DDBJ whole genome shotgun (WGS) entry which is preliminary data.</text>
</comment>
<sequence>MCSLQDDIDIEKKSKPQLKTCVKCKVANAEYLIRHAQYCKQCFTHTFVGKFRIIVSKSKFVVGRKECKPNVLLAFSGGPSSRALIHMMKDFHIGDNPEIKKKTILGNVKICHVDESVVCGPEEGTLKQVQDITSQYTFPFVGASLEDVFSSEYTESGDFEQVLRTATLSRDASAKNHDQLKAVLEDSSLTNREKIHALLSGVTKTTAKEDLIAYLKNRLLLRIAQRENCSIILLGDSATRIAIKCIAYTSKGRGFSLPYDVATEIEAENGIGYLRPLRDCLTKEIGIYNHLNKLETVFVPTLTTGAPIKASIDRLTEDFITGLDRDFPSTVSTVVRTASKLVPTESSEKNERCAICLRPMQNGVSEWRERITVMEMPHQENNTATKSETNTSCGSGECCGETCGAPKETGIDLLPSLCYGCQISARDMNSTILPPFMAERAIQAHNCESLREQISEFLIDDSE</sequence>
<dbReference type="InterPro" id="IPR019407">
    <property type="entry name" value="CTU2"/>
</dbReference>
<dbReference type="InterPro" id="IPR014729">
    <property type="entry name" value="Rossmann-like_a/b/a_fold"/>
</dbReference>
<dbReference type="GO" id="GO:0016779">
    <property type="term" value="F:nucleotidyltransferase activity"/>
    <property type="evidence" value="ECO:0007669"/>
    <property type="project" value="UniProtKB-UniRule"/>
</dbReference>
<dbReference type="GO" id="GO:0000049">
    <property type="term" value="F:tRNA binding"/>
    <property type="evidence" value="ECO:0007669"/>
    <property type="project" value="InterPro"/>
</dbReference>
<dbReference type="OrthoDB" id="25129at2759"/>
<dbReference type="PANTHER" id="PTHR20882">
    <property type="entry name" value="CYTOPLASMIC TRNA 2-THIOLATION PROTEIN 2"/>
    <property type="match status" value="1"/>
</dbReference>
<comment type="function">
    <text evidence="3">Plays a central role in 2-thiolation of mcm(5)S(2)U at tRNA wobble positions of tRNA(Lys), tRNA(Glu) and tRNA(Gln). May act by forming a heterodimer with NCS6 that ligates sulfur from thiocarboxylated URM1 onto the uridine of tRNAs at wobble position. Prior mcm(5) tRNA modification by the elongator complex is required for 2-thiolation. May also be involved in protein urmylation.</text>
</comment>
<evidence type="ECO:0000256" key="2">
    <source>
        <dbReference type="ARBA" id="ARBA00022694"/>
    </source>
</evidence>
<comment type="subcellular location">
    <subcellularLocation>
        <location evidence="3">Cytoplasm</location>
    </subcellularLocation>
</comment>
<dbReference type="GO" id="GO:0005829">
    <property type="term" value="C:cytosol"/>
    <property type="evidence" value="ECO:0007669"/>
    <property type="project" value="TreeGrafter"/>
</dbReference>
<keyword evidence="2 3" id="KW-0819">tRNA processing</keyword>
<dbReference type="Pfam" id="PF10288">
    <property type="entry name" value="CTU2"/>
    <property type="match status" value="1"/>
</dbReference>
<evidence type="ECO:0000313" key="5">
    <source>
        <dbReference type="Proteomes" id="UP000193498"/>
    </source>
</evidence>
<protein>
    <recommendedName>
        <fullName evidence="3">Cytoplasmic tRNA 2-thiolation protein 2</fullName>
    </recommendedName>
</protein>
<evidence type="ECO:0000256" key="3">
    <source>
        <dbReference type="HAMAP-Rule" id="MF_03054"/>
    </source>
</evidence>
<keyword evidence="1 3" id="KW-0963">Cytoplasm</keyword>
<evidence type="ECO:0000256" key="1">
    <source>
        <dbReference type="ARBA" id="ARBA00022490"/>
    </source>
</evidence>
<name>A0A1Y1YIX8_9FUNG</name>
<dbReference type="HAMAP" id="MF_03054">
    <property type="entry name" value="CTU2"/>
    <property type="match status" value="1"/>
</dbReference>
<proteinExistence type="inferred from homology"/>
<dbReference type="EMBL" id="MCFE01000123">
    <property type="protein sequence ID" value="ORX97935.1"/>
    <property type="molecule type" value="Genomic_DNA"/>
</dbReference>
<gene>
    <name evidence="3" type="primary">NCS2</name>
    <name evidence="3" type="synonym">CTU2</name>
    <name evidence="4" type="ORF">K493DRAFT_406773</name>
</gene>
<dbReference type="Proteomes" id="UP000193498">
    <property type="component" value="Unassembled WGS sequence"/>
</dbReference>
<comment type="pathway">
    <text evidence="3">tRNA modification; 5-methoxycarbonylmethyl-2-thiouridine-tRNA biosynthesis.</text>
</comment>
<dbReference type="SUPFAM" id="SSF52402">
    <property type="entry name" value="Adenine nucleotide alpha hydrolases-like"/>
    <property type="match status" value="1"/>
</dbReference>
<dbReference type="InParanoid" id="A0A1Y1YIX8"/>
<dbReference type="PANTHER" id="PTHR20882:SF14">
    <property type="entry name" value="CYTOPLASMIC TRNA 2-THIOLATION PROTEIN 2"/>
    <property type="match status" value="1"/>
</dbReference>
<dbReference type="Gene3D" id="3.40.50.620">
    <property type="entry name" value="HUPs"/>
    <property type="match status" value="1"/>
</dbReference>
<keyword evidence="5" id="KW-1185">Reference proteome</keyword>
<organism evidence="4 5">
    <name type="scientific">Basidiobolus meristosporus CBS 931.73</name>
    <dbReference type="NCBI Taxonomy" id="1314790"/>
    <lineage>
        <taxon>Eukaryota</taxon>
        <taxon>Fungi</taxon>
        <taxon>Fungi incertae sedis</taxon>
        <taxon>Zoopagomycota</taxon>
        <taxon>Entomophthoromycotina</taxon>
        <taxon>Basidiobolomycetes</taxon>
        <taxon>Basidiobolales</taxon>
        <taxon>Basidiobolaceae</taxon>
        <taxon>Basidiobolus</taxon>
    </lineage>
</organism>
<accession>A0A1Y1YIX8</accession>
<dbReference type="STRING" id="1314790.A0A1Y1YIX8"/>
<evidence type="ECO:0000313" key="4">
    <source>
        <dbReference type="EMBL" id="ORX97935.1"/>
    </source>
</evidence>
<comment type="similarity">
    <text evidence="3">Belongs to the CTU2/NCS2 family.</text>
</comment>
<reference evidence="4 5" key="1">
    <citation type="submission" date="2016-07" db="EMBL/GenBank/DDBJ databases">
        <title>Pervasive Adenine N6-methylation of Active Genes in Fungi.</title>
        <authorList>
            <consortium name="DOE Joint Genome Institute"/>
            <person name="Mondo S.J."/>
            <person name="Dannebaum R.O."/>
            <person name="Kuo R.C."/>
            <person name="Labutti K."/>
            <person name="Haridas S."/>
            <person name="Kuo A."/>
            <person name="Salamov A."/>
            <person name="Ahrendt S.R."/>
            <person name="Lipzen A."/>
            <person name="Sullivan W."/>
            <person name="Andreopoulos W.B."/>
            <person name="Clum A."/>
            <person name="Lindquist E."/>
            <person name="Daum C."/>
            <person name="Ramamoorthy G.K."/>
            <person name="Gryganskyi A."/>
            <person name="Culley D."/>
            <person name="Magnuson J.K."/>
            <person name="James T.Y."/>
            <person name="O'Malley M.A."/>
            <person name="Stajich J.E."/>
            <person name="Spatafora J.W."/>
            <person name="Visel A."/>
            <person name="Grigoriev I.V."/>
        </authorList>
    </citation>
    <scope>NUCLEOTIDE SEQUENCE [LARGE SCALE GENOMIC DNA]</scope>
    <source>
        <strain evidence="4 5">CBS 931.73</strain>
    </source>
</reference>
<dbReference type="FunCoup" id="A0A1Y1YIX8">
    <property type="interactions" value="380"/>
</dbReference>
<dbReference type="GO" id="GO:0016783">
    <property type="term" value="F:sulfurtransferase activity"/>
    <property type="evidence" value="ECO:0007669"/>
    <property type="project" value="TreeGrafter"/>
</dbReference>
<dbReference type="GO" id="GO:0002143">
    <property type="term" value="P:tRNA wobble position uridine thiolation"/>
    <property type="evidence" value="ECO:0007669"/>
    <property type="project" value="TreeGrafter"/>
</dbReference>
<dbReference type="GO" id="GO:0032447">
    <property type="term" value="P:protein urmylation"/>
    <property type="evidence" value="ECO:0007669"/>
    <property type="project" value="UniProtKB-UniRule"/>
</dbReference>
<dbReference type="UniPathway" id="UPA00988"/>